<reference evidence="2" key="1">
    <citation type="journal article" date="2013" name="Proc. Natl. Acad. Sci. U.S.A.">
        <title>Genome structure and metabolic features in the red seaweed Chondrus crispus shed light on evolution of the Archaeplastida.</title>
        <authorList>
            <person name="Collen J."/>
            <person name="Porcel B."/>
            <person name="Carre W."/>
            <person name="Ball S.G."/>
            <person name="Chaparro C."/>
            <person name="Tonon T."/>
            <person name="Barbeyron T."/>
            <person name="Michel G."/>
            <person name="Noel B."/>
            <person name="Valentin K."/>
            <person name="Elias M."/>
            <person name="Artiguenave F."/>
            <person name="Arun A."/>
            <person name="Aury J.M."/>
            <person name="Barbosa-Neto J.F."/>
            <person name="Bothwell J.H."/>
            <person name="Bouget F.Y."/>
            <person name="Brillet L."/>
            <person name="Cabello-Hurtado F."/>
            <person name="Capella-Gutierrez S."/>
            <person name="Charrier B."/>
            <person name="Cladiere L."/>
            <person name="Cock J.M."/>
            <person name="Coelho S.M."/>
            <person name="Colleoni C."/>
            <person name="Czjzek M."/>
            <person name="Da Silva C."/>
            <person name="Delage L."/>
            <person name="Denoeud F."/>
            <person name="Deschamps P."/>
            <person name="Dittami S.M."/>
            <person name="Gabaldon T."/>
            <person name="Gachon C.M."/>
            <person name="Groisillier A."/>
            <person name="Herve C."/>
            <person name="Jabbari K."/>
            <person name="Katinka M."/>
            <person name="Kloareg B."/>
            <person name="Kowalczyk N."/>
            <person name="Labadie K."/>
            <person name="Leblanc C."/>
            <person name="Lopez P.J."/>
            <person name="McLachlan D.H."/>
            <person name="Meslet-Cladiere L."/>
            <person name="Moustafa A."/>
            <person name="Nehr Z."/>
            <person name="Nyvall Collen P."/>
            <person name="Panaud O."/>
            <person name="Partensky F."/>
            <person name="Poulain J."/>
            <person name="Rensing S.A."/>
            <person name="Rousvoal S."/>
            <person name="Samson G."/>
            <person name="Symeonidi A."/>
            <person name="Weissenbach J."/>
            <person name="Zambounis A."/>
            <person name="Wincker P."/>
            <person name="Boyen C."/>
        </authorList>
    </citation>
    <scope>NUCLEOTIDE SEQUENCE [LARGE SCALE GENOMIC DNA]</scope>
    <source>
        <strain evidence="2">cv. Stackhouse</strain>
    </source>
</reference>
<dbReference type="Gramene" id="CDF32187">
    <property type="protein sequence ID" value="CDF32187"/>
    <property type="gene ID" value="CHC_T00001412001"/>
</dbReference>
<sequence length="78" mass="8807">MSSAGDAGGEVHLITAINLGLYINLGSEINWTRLLLVLTWRKQSYDKSPLEFKKGENACRRLDMVFGRRSSSFLSCRQ</sequence>
<keyword evidence="2" id="KW-1185">Reference proteome</keyword>
<dbReference type="AlphaFoldDB" id="R7Q0L0"/>
<dbReference type="Proteomes" id="UP000012073">
    <property type="component" value="Unassembled WGS sequence"/>
</dbReference>
<accession>R7Q0L0</accession>
<evidence type="ECO:0000313" key="2">
    <source>
        <dbReference type="Proteomes" id="UP000012073"/>
    </source>
</evidence>
<proteinExistence type="predicted"/>
<gene>
    <name evidence="1" type="ORF">CHC_T00001412001</name>
</gene>
<dbReference type="RefSeq" id="XP_005711852.1">
    <property type="nucleotide sequence ID" value="XM_005711795.1"/>
</dbReference>
<dbReference type="GeneID" id="17319572"/>
<protein>
    <submittedName>
        <fullName evidence="1">Uncharacterized protein</fullName>
    </submittedName>
</protein>
<organism evidence="1 2">
    <name type="scientific">Chondrus crispus</name>
    <name type="common">Carrageen Irish moss</name>
    <name type="synonym">Polymorpha crispa</name>
    <dbReference type="NCBI Taxonomy" id="2769"/>
    <lineage>
        <taxon>Eukaryota</taxon>
        <taxon>Rhodophyta</taxon>
        <taxon>Florideophyceae</taxon>
        <taxon>Rhodymeniophycidae</taxon>
        <taxon>Gigartinales</taxon>
        <taxon>Gigartinaceae</taxon>
        <taxon>Chondrus</taxon>
    </lineage>
</organism>
<dbReference type="KEGG" id="ccp:CHC_T00001412001"/>
<evidence type="ECO:0000313" key="1">
    <source>
        <dbReference type="EMBL" id="CDF32187.1"/>
    </source>
</evidence>
<dbReference type="EMBL" id="HG001459">
    <property type="protein sequence ID" value="CDF32187.1"/>
    <property type="molecule type" value="Genomic_DNA"/>
</dbReference>
<name>R7Q0L0_CHOCR</name>